<name>A0A937AEW3_9BACT</name>
<dbReference type="EMBL" id="JAERQG010000001">
    <property type="protein sequence ID" value="MBL0764963.1"/>
    <property type="molecule type" value="Genomic_DNA"/>
</dbReference>
<evidence type="ECO:0000313" key="1">
    <source>
        <dbReference type="EMBL" id="MBL0764963.1"/>
    </source>
</evidence>
<comment type="caution">
    <text evidence="1">The sequence shown here is derived from an EMBL/GenBank/DDBJ whole genome shotgun (WGS) entry which is preliminary data.</text>
</comment>
<proteinExistence type="predicted"/>
<accession>A0A937AEW3</accession>
<dbReference type="RefSeq" id="WP_201919026.1">
    <property type="nucleotide sequence ID" value="NZ_JAERQG010000001.1"/>
</dbReference>
<sequence>MNLDTVNLCDSYILNGIPVTEEDFRYELRKYKKSEIKFTAIADLSKTTFFHQNCDYMILVGAGEYNQSKESKLKELDSIRSNLNKNLPEIVIRDYICEGCKQVVVDGTPIGMYEARNLVNELKPKNIDFIVSYESANPRIFGRYSINGLTEIFLKKKADNKSYE</sequence>
<protein>
    <submittedName>
        <fullName evidence="1">Uncharacterized protein</fullName>
    </submittedName>
</protein>
<gene>
    <name evidence="1" type="ORF">JKP34_06850</name>
</gene>
<dbReference type="AlphaFoldDB" id="A0A937AEW3"/>
<keyword evidence="2" id="KW-1185">Reference proteome</keyword>
<reference evidence="1" key="1">
    <citation type="submission" date="2021-01" db="EMBL/GenBank/DDBJ databases">
        <title>Marivirga sp. nov., isolated from intertidal surface sediments.</title>
        <authorList>
            <person name="Zhang M."/>
        </authorList>
    </citation>
    <scope>NUCLEOTIDE SEQUENCE</scope>
    <source>
        <strain evidence="1">SM1354</strain>
    </source>
</reference>
<organism evidence="1 2">
    <name type="scientific">Marivirga atlantica</name>
    <dbReference type="NCBI Taxonomy" id="1548457"/>
    <lineage>
        <taxon>Bacteria</taxon>
        <taxon>Pseudomonadati</taxon>
        <taxon>Bacteroidota</taxon>
        <taxon>Cytophagia</taxon>
        <taxon>Cytophagales</taxon>
        <taxon>Marivirgaceae</taxon>
        <taxon>Marivirga</taxon>
    </lineage>
</organism>
<evidence type="ECO:0000313" key="2">
    <source>
        <dbReference type="Proteomes" id="UP000642920"/>
    </source>
</evidence>
<dbReference type="Proteomes" id="UP000642920">
    <property type="component" value="Unassembled WGS sequence"/>
</dbReference>